<reference evidence="1 2" key="1">
    <citation type="submission" date="2016-10" db="EMBL/GenBank/DDBJ databases">
        <title>Genome sequence of the ascomycete fungus Penicillium subrubescens.</title>
        <authorList>
            <person name="De Vries R.P."/>
            <person name="Peng M."/>
            <person name="Dilokpimol A."/>
            <person name="Hilden K."/>
            <person name="Makela M.R."/>
            <person name="Grigoriev I."/>
            <person name="Riley R."/>
            <person name="Granchi Z."/>
        </authorList>
    </citation>
    <scope>NUCLEOTIDE SEQUENCE [LARGE SCALE GENOMIC DNA]</scope>
    <source>
        <strain evidence="1 2">CBS 132785</strain>
    </source>
</reference>
<protein>
    <submittedName>
        <fullName evidence="1">Uncharacterized protein</fullName>
    </submittedName>
</protein>
<dbReference type="Proteomes" id="UP000186955">
    <property type="component" value="Unassembled WGS sequence"/>
</dbReference>
<evidence type="ECO:0000313" key="1">
    <source>
        <dbReference type="EMBL" id="OKP09656.1"/>
    </source>
</evidence>
<sequence>MVVSIRVAGYADYITDDQYQNYFRQYVGHLALPLPHEQSKGFVPPVATIRFVDWETPFANMDISEDLEARMENYGNIQSTGKVYLESSHNIHIEAQ</sequence>
<gene>
    <name evidence="1" type="ORF">PENSUB_4927</name>
</gene>
<comment type="caution">
    <text evidence="1">The sequence shown here is derived from an EMBL/GenBank/DDBJ whole genome shotgun (WGS) entry which is preliminary data.</text>
</comment>
<accession>A0A1Q5UB06</accession>
<evidence type="ECO:0000313" key="2">
    <source>
        <dbReference type="Proteomes" id="UP000186955"/>
    </source>
</evidence>
<name>A0A1Q5UB06_9EURO</name>
<dbReference type="EMBL" id="MNBE01000474">
    <property type="protein sequence ID" value="OKP09656.1"/>
    <property type="molecule type" value="Genomic_DNA"/>
</dbReference>
<proteinExistence type="predicted"/>
<organism evidence="1 2">
    <name type="scientific">Penicillium subrubescens</name>
    <dbReference type="NCBI Taxonomy" id="1316194"/>
    <lineage>
        <taxon>Eukaryota</taxon>
        <taxon>Fungi</taxon>
        <taxon>Dikarya</taxon>
        <taxon>Ascomycota</taxon>
        <taxon>Pezizomycotina</taxon>
        <taxon>Eurotiomycetes</taxon>
        <taxon>Eurotiomycetidae</taxon>
        <taxon>Eurotiales</taxon>
        <taxon>Aspergillaceae</taxon>
        <taxon>Penicillium</taxon>
    </lineage>
</organism>
<dbReference type="AlphaFoldDB" id="A0A1Q5UB06"/>
<keyword evidence="2" id="KW-1185">Reference proteome</keyword>